<dbReference type="Proteomes" id="UP000321947">
    <property type="component" value="Unassembled WGS sequence"/>
</dbReference>
<dbReference type="EMBL" id="SSTD01010531">
    <property type="protein sequence ID" value="TYK11736.1"/>
    <property type="molecule type" value="Genomic_DNA"/>
</dbReference>
<proteinExistence type="predicted"/>
<dbReference type="AlphaFoldDB" id="A0A5D3CMT5"/>
<dbReference type="InterPro" id="IPR023213">
    <property type="entry name" value="CAT-like_dom_sf"/>
</dbReference>
<name>A0A5D3CMT5_CUCMM</name>
<feature type="region of interest" description="Disordered" evidence="1">
    <location>
        <begin position="1"/>
        <end position="28"/>
    </location>
</feature>
<protein>
    <submittedName>
        <fullName evidence="2">Dihydrolipoyllysine-residue acetyltransferase component 1 of pyruvate dehydrogenase complex</fullName>
    </submittedName>
</protein>
<evidence type="ECO:0000256" key="1">
    <source>
        <dbReference type="SAM" id="MobiDB-lite"/>
    </source>
</evidence>
<keyword evidence="2" id="KW-0808">Transferase</keyword>
<reference evidence="2 3" key="1">
    <citation type="submission" date="2019-08" db="EMBL/GenBank/DDBJ databases">
        <title>Draft genome sequences of two oriental melons (Cucumis melo L. var makuwa).</title>
        <authorList>
            <person name="Kwon S.-Y."/>
        </authorList>
    </citation>
    <scope>NUCLEOTIDE SEQUENCE [LARGE SCALE GENOMIC DNA]</scope>
    <source>
        <strain evidence="3">cv. Chang Bougi</strain>
        <tissue evidence="2">Leaf</tissue>
    </source>
</reference>
<gene>
    <name evidence="2" type="ORF">E5676_scaffold304G00530</name>
</gene>
<comment type="caution">
    <text evidence="2">The sequence shown here is derived from an EMBL/GenBank/DDBJ whole genome shotgun (WGS) entry which is preliminary data.</text>
</comment>
<evidence type="ECO:0000313" key="2">
    <source>
        <dbReference type="EMBL" id="TYK11736.1"/>
    </source>
</evidence>
<keyword evidence="2" id="KW-0670">Pyruvate</keyword>
<evidence type="ECO:0000313" key="3">
    <source>
        <dbReference type="Proteomes" id="UP000321947"/>
    </source>
</evidence>
<dbReference type="SUPFAM" id="SSF52777">
    <property type="entry name" value="CoA-dependent acyltransferases"/>
    <property type="match status" value="1"/>
</dbReference>
<sequence>MDRISESSPFQSRSKASPGGGRTISPVKNPNWERSYRVLGIHQQLGWFGVRRRFARFNVRSVLGVDQFRYQKTAVAVKSQRTADAYCTDLIDLRLKAGILAVGRGNKVVEPIIGDDGIERPVVVNKMNLTLSADHRVFDGKVGGTKTAIVFELYFTSSFVFSHVMDMNLLKCFKLVGLAHSFLE</sequence>
<dbReference type="Gene3D" id="3.30.559.10">
    <property type="entry name" value="Chloramphenicol acetyltransferase-like domain"/>
    <property type="match status" value="1"/>
</dbReference>
<dbReference type="GO" id="GO:0016740">
    <property type="term" value="F:transferase activity"/>
    <property type="evidence" value="ECO:0007669"/>
    <property type="project" value="UniProtKB-KW"/>
</dbReference>
<feature type="compositionally biased region" description="Polar residues" evidence="1">
    <location>
        <begin position="1"/>
        <end position="15"/>
    </location>
</feature>
<accession>A0A5D3CMT5</accession>
<organism evidence="2 3">
    <name type="scientific">Cucumis melo var. makuwa</name>
    <name type="common">Oriental melon</name>
    <dbReference type="NCBI Taxonomy" id="1194695"/>
    <lineage>
        <taxon>Eukaryota</taxon>
        <taxon>Viridiplantae</taxon>
        <taxon>Streptophyta</taxon>
        <taxon>Embryophyta</taxon>
        <taxon>Tracheophyta</taxon>
        <taxon>Spermatophyta</taxon>
        <taxon>Magnoliopsida</taxon>
        <taxon>eudicotyledons</taxon>
        <taxon>Gunneridae</taxon>
        <taxon>Pentapetalae</taxon>
        <taxon>rosids</taxon>
        <taxon>fabids</taxon>
        <taxon>Cucurbitales</taxon>
        <taxon>Cucurbitaceae</taxon>
        <taxon>Benincaseae</taxon>
        <taxon>Cucumis</taxon>
    </lineage>
</organism>